<feature type="transmembrane region" description="Helical" evidence="5">
    <location>
        <begin position="12"/>
        <end position="29"/>
    </location>
</feature>
<comment type="subcellular location">
    <subcellularLocation>
        <location evidence="1">Membrane</location>
        <topology evidence="1">Multi-pass membrane protein</topology>
    </subcellularLocation>
</comment>
<reference evidence="6 7" key="1">
    <citation type="submission" date="2021-05" db="EMBL/GenBank/DDBJ databases">
        <title>Novel Bacillus species.</title>
        <authorList>
            <person name="Liu G."/>
        </authorList>
    </citation>
    <scope>NUCLEOTIDE SEQUENCE [LARGE SCALE GENOMIC DNA]</scope>
    <source>
        <strain evidence="6 7">FJAT-49732</strain>
    </source>
</reference>
<feature type="transmembrane region" description="Helical" evidence="5">
    <location>
        <begin position="234"/>
        <end position="257"/>
    </location>
</feature>
<keyword evidence="7" id="KW-1185">Reference proteome</keyword>
<dbReference type="InterPro" id="IPR052770">
    <property type="entry name" value="Cobalt_transport_CbiQ"/>
</dbReference>
<proteinExistence type="predicted"/>
<dbReference type="AlphaFoldDB" id="A0A942TSM1"/>
<dbReference type="GO" id="GO:0043190">
    <property type="term" value="C:ATP-binding cassette (ABC) transporter complex"/>
    <property type="evidence" value="ECO:0007669"/>
    <property type="project" value="TreeGrafter"/>
</dbReference>
<dbReference type="InterPro" id="IPR003339">
    <property type="entry name" value="ABC/ECF_trnsptr_transmembrane"/>
</dbReference>
<feature type="transmembrane region" description="Helical" evidence="5">
    <location>
        <begin position="60"/>
        <end position="80"/>
    </location>
</feature>
<keyword evidence="2 5" id="KW-0812">Transmembrane</keyword>
<dbReference type="PANTHER" id="PTHR43723:SF1">
    <property type="entry name" value="COBALT TRANSPORT PROTEIN CBIQ"/>
    <property type="match status" value="1"/>
</dbReference>
<dbReference type="Proteomes" id="UP000682713">
    <property type="component" value="Unassembled WGS sequence"/>
</dbReference>
<evidence type="ECO:0000313" key="6">
    <source>
        <dbReference type="EMBL" id="MBS4202197.1"/>
    </source>
</evidence>
<evidence type="ECO:0000313" key="7">
    <source>
        <dbReference type="Proteomes" id="UP000682713"/>
    </source>
</evidence>
<dbReference type="Pfam" id="PF02361">
    <property type="entry name" value="CbiQ"/>
    <property type="match status" value="1"/>
</dbReference>
<feature type="transmembrane region" description="Helical" evidence="5">
    <location>
        <begin position="100"/>
        <end position="123"/>
    </location>
</feature>
<dbReference type="CDD" id="cd16914">
    <property type="entry name" value="EcfT"/>
    <property type="match status" value="1"/>
</dbReference>
<sequence>MNVLQLQSINPSIKALAVIILVLCLSFVFDPVTPFILWIFILTVTFIFGRVNLKRWLLFFLPFFILAFGYIWTTAVFFHPPAEIKPVSLITLRTVVITDYGLYTGLALGLRVLCFSCLSLLFIMTTDPIKFILSLVQQCKMPPKLAYGILAGYHFLPLLNDELKIIRHAHKVRGVNRMQGVRGKLAAKIKCMIPLLASAIRKAERAAIAMESKGFTGSRNRTFFHKMTVCHHDWIFLCIMVGLFFVSLFISVLLGTFRGIGVI</sequence>
<gene>
    <name evidence="6" type="ORF">KHA93_21540</name>
</gene>
<organism evidence="6 7">
    <name type="scientific">Lederbergia citrisecunda</name>
    <dbReference type="NCBI Taxonomy" id="2833583"/>
    <lineage>
        <taxon>Bacteria</taxon>
        <taxon>Bacillati</taxon>
        <taxon>Bacillota</taxon>
        <taxon>Bacilli</taxon>
        <taxon>Bacillales</taxon>
        <taxon>Bacillaceae</taxon>
        <taxon>Lederbergia</taxon>
    </lineage>
</organism>
<evidence type="ECO:0000256" key="4">
    <source>
        <dbReference type="ARBA" id="ARBA00023136"/>
    </source>
</evidence>
<evidence type="ECO:0000256" key="3">
    <source>
        <dbReference type="ARBA" id="ARBA00022989"/>
    </source>
</evidence>
<dbReference type="GO" id="GO:0006824">
    <property type="term" value="P:cobalt ion transport"/>
    <property type="evidence" value="ECO:0007669"/>
    <property type="project" value="TreeGrafter"/>
</dbReference>
<protein>
    <submittedName>
        <fullName evidence="6">Thiamine permease</fullName>
    </submittedName>
</protein>
<dbReference type="PANTHER" id="PTHR43723">
    <property type="entry name" value="COBALT TRANSPORT PROTEIN CBIQ"/>
    <property type="match status" value="1"/>
</dbReference>
<evidence type="ECO:0000256" key="1">
    <source>
        <dbReference type="ARBA" id="ARBA00004141"/>
    </source>
</evidence>
<keyword evidence="4 5" id="KW-0472">Membrane</keyword>
<dbReference type="EMBL" id="JAGYPJ010000001">
    <property type="protein sequence ID" value="MBS4202197.1"/>
    <property type="molecule type" value="Genomic_DNA"/>
</dbReference>
<accession>A0A942TSM1</accession>
<comment type="caution">
    <text evidence="6">The sequence shown here is derived from an EMBL/GenBank/DDBJ whole genome shotgun (WGS) entry which is preliminary data.</text>
</comment>
<name>A0A942TSM1_9BACI</name>
<evidence type="ECO:0000256" key="5">
    <source>
        <dbReference type="SAM" id="Phobius"/>
    </source>
</evidence>
<dbReference type="RefSeq" id="WP_213112595.1">
    <property type="nucleotide sequence ID" value="NZ_JAGYPJ010000001.1"/>
</dbReference>
<evidence type="ECO:0000256" key="2">
    <source>
        <dbReference type="ARBA" id="ARBA00022692"/>
    </source>
</evidence>
<keyword evidence="3 5" id="KW-1133">Transmembrane helix</keyword>